<dbReference type="InterPro" id="IPR033659">
    <property type="entry name" value="Ferrochelatase_N"/>
</dbReference>
<feature type="binding site" evidence="12">
    <location>
        <position position="125"/>
    </location>
    <ligand>
        <name>Fe-coproporphyrin III</name>
        <dbReference type="ChEBI" id="CHEBI:68438"/>
    </ligand>
</feature>
<dbReference type="GO" id="GO:0006783">
    <property type="term" value="P:heme biosynthetic process"/>
    <property type="evidence" value="ECO:0007669"/>
    <property type="project" value="UniProtKB-UniRule"/>
</dbReference>
<evidence type="ECO:0000313" key="15">
    <source>
        <dbReference type="Proteomes" id="UP001164718"/>
    </source>
</evidence>
<keyword evidence="8 12" id="KW-0350">Heme biosynthesis</keyword>
<comment type="function">
    <text evidence="12">Involved in coproporphyrin-dependent heme b biosynthesis. Catalyzes the insertion of ferrous iron into coproporphyrin III to form Fe-coproporphyrin III.</text>
</comment>
<evidence type="ECO:0000256" key="7">
    <source>
        <dbReference type="ARBA" id="ARBA00023004"/>
    </source>
</evidence>
<evidence type="ECO:0000256" key="3">
    <source>
        <dbReference type="ARBA" id="ARBA00013215"/>
    </source>
</evidence>
<dbReference type="GO" id="GO:0005737">
    <property type="term" value="C:cytoplasm"/>
    <property type="evidence" value="ECO:0007669"/>
    <property type="project" value="UniProtKB-SubCell"/>
</dbReference>
<dbReference type="CDD" id="cd00419">
    <property type="entry name" value="Ferrochelatase_C"/>
    <property type="match status" value="1"/>
</dbReference>
<evidence type="ECO:0000256" key="4">
    <source>
        <dbReference type="ARBA" id="ARBA00019484"/>
    </source>
</evidence>
<keyword evidence="15" id="KW-1185">Reference proteome</keyword>
<dbReference type="HAMAP" id="MF_00323">
    <property type="entry name" value="Ferrochelatase"/>
    <property type="match status" value="1"/>
</dbReference>
<protein>
    <recommendedName>
        <fullName evidence="4 12">Coproporphyrin III ferrochelatase</fullName>
        <ecNumber evidence="3 12">4.99.1.9</ecNumber>
    </recommendedName>
</protein>
<dbReference type="InterPro" id="IPR033644">
    <property type="entry name" value="Ferrochelatase_C"/>
</dbReference>
<dbReference type="KEGG" id="faf:OE104_08640"/>
<gene>
    <name evidence="14" type="primary">hemH</name>
    <name evidence="12" type="synonym">cpfC</name>
    <name evidence="14" type="ORF">OE104_08640</name>
</gene>
<dbReference type="InterPro" id="IPR001015">
    <property type="entry name" value="Ferrochelatase"/>
</dbReference>
<comment type="pathway">
    <text evidence="1 12">Porphyrin-containing compound metabolism; protoheme biosynthesis.</text>
</comment>
<evidence type="ECO:0000256" key="10">
    <source>
        <dbReference type="ARBA" id="ARBA00023244"/>
    </source>
</evidence>
<keyword evidence="10 12" id="KW-0627">Porphyrin biosynthesis</keyword>
<name>A0A9E8LXT9_9BACI</name>
<feature type="binding site" evidence="12">
    <location>
        <position position="183"/>
    </location>
    <ligand>
        <name>Fe(2+)</name>
        <dbReference type="ChEBI" id="CHEBI:29033"/>
    </ligand>
</feature>
<dbReference type="Proteomes" id="UP001164718">
    <property type="component" value="Chromosome"/>
</dbReference>
<dbReference type="FunFam" id="3.40.50.1400:FF:000009">
    <property type="entry name" value="Ferrochelatase"/>
    <property type="match status" value="1"/>
</dbReference>
<sequence>MMRKKLGLLVMAYGTPYKEEDIESYYTHIRHGKRPSEEQLQDLKERYKAIGGISPLAKITIRQAETLVARLNERQSEYEFQLFIGLKHIHPFIEDAVRKMHEAGIKEAISIVLAPHYSTFSIKSYNERAKKEAEKMGDLQITSIDKWYDEPKFLHYWIDQLKNVFQSMDERERNGAVVIFSAHSLPERILQAKDPYPEQLAETAKRIAEGAGIKNYAIGWQSAGNTPEAWLGPDVQDLTRELHKKHGYSSFIYCPVGFVADHLEVLFDNDIECKQVTDELGARYFRPKMPNDDEIFIDALADGVLKTAQDKL</sequence>
<dbReference type="GO" id="GO:0046872">
    <property type="term" value="F:metal ion binding"/>
    <property type="evidence" value="ECO:0007669"/>
    <property type="project" value="UniProtKB-KW"/>
</dbReference>
<keyword evidence="5 12" id="KW-0963">Cytoplasm</keyword>
<dbReference type="PANTHER" id="PTHR11108:SF1">
    <property type="entry name" value="FERROCHELATASE, MITOCHONDRIAL"/>
    <property type="match status" value="1"/>
</dbReference>
<feature type="binding site" evidence="12">
    <location>
        <begin position="46"/>
        <end position="47"/>
    </location>
    <ligand>
        <name>Fe-coproporphyrin III</name>
        <dbReference type="ChEBI" id="CHEBI:68438"/>
    </ligand>
</feature>
<feature type="binding site" evidence="12">
    <location>
        <position position="30"/>
    </location>
    <ligand>
        <name>Fe-coproporphyrin III</name>
        <dbReference type="ChEBI" id="CHEBI:68438"/>
    </ligand>
</feature>
<comment type="catalytic activity">
    <reaction evidence="11">
        <text>Fe-coproporphyrin III + 2 H(+) = coproporphyrin III + Fe(2+)</text>
        <dbReference type="Rhea" id="RHEA:49572"/>
        <dbReference type="ChEBI" id="CHEBI:15378"/>
        <dbReference type="ChEBI" id="CHEBI:29033"/>
        <dbReference type="ChEBI" id="CHEBI:68438"/>
        <dbReference type="ChEBI" id="CHEBI:131725"/>
        <dbReference type="EC" id="4.99.1.9"/>
    </reaction>
    <physiologicalReaction direction="right-to-left" evidence="11">
        <dbReference type="Rhea" id="RHEA:49574"/>
    </physiologicalReaction>
</comment>
<dbReference type="Pfam" id="PF00762">
    <property type="entry name" value="Ferrochelatase"/>
    <property type="match status" value="1"/>
</dbReference>
<keyword evidence="6 12" id="KW-0479">Metal-binding</keyword>
<feature type="binding site" evidence="12">
    <location>
        <position position="264"/>
    </location>
    <ligand>
        <name>Fe(2+)</name>
        <dbReference type="ChEBI" id="CHEBI:29033"/>
    </ligand>
</feature>
<dbReference type="CDD" id="cd03411">
    <property type="entry name" value="Ferrochelatase_N"/>
    <property type="match status" value="1"/>
</dbReference>
<comment type="similarity">
    <text evidence="2 12 13">Belongs to the ferrochelatase family.</text>
</comment>
<reference evidence="14" key="1">
    <citation type="submission" date="2022-09" db="EMBL/GenBank/DDBJ databases">
        <title>Complete Genomes of Fervidibacillus albus and Fervidibacillus halotolerans isolated from tidal flat sediments.</title>
        <authorList>
            <person name="Kwon K.K."/>
            <person name="Yang S.-H."/>
            <person name="Park M.J."/>
            <person name="Oh H.-M."/>
        </authorList>
    </citation>
    <scope>NUCLEOTIDE SEQUENCE</scope>
    <source>
        <strain evidence="14">MEBiC13591</strain>
    </source>
</reference>
<evidence type="ECO:0000256" key="6">
    <source>
        <dbReference type="ARBA" id="ARBA00022723"/>
    </source>
</evidence>
<dbReference type="NCBIfam" id="TIGR00109">
    <property type="entry name" value="hemH"/>
    <property type="match status" value="1"/>
</dbReference>
<dbReference type="SUPFAM" id="SSF53800">
    <property type="entry name" value="Chelatase"/>
    <property type="match status" value="1"/>
</dbReference>
<comment type="subcellular location">
    <subcellularLocation>
        <location evidence="12">Cytoplasm</location>
    </subcellularLocation>
</comment>
<evidence type="ECO:0000256" key="9">
    <source>
        <dbReference type="ARBA" id="ARBA00023239"/>
    </source>
</evidence>
<dbReference type="EMBL" id="CP106878">
    <property type="protein sequence ID" value="WAA11300.1"/>
    <property type="molecule type" value="Genomic_DNA"/>
</dbReference>
<keyword evidence="7 12" id="KW-0408">Iron</keyword>
<dbReference type="GO" id="GO:0004325">
    <property type="term" value="F:ferrochelatase activity"/>
    <property type="evidence" value="ECO:0007669"/>
    <property type="project" value="UniProtKB-UniRule"/>
</dbReference>
<evidence type="ECO:0000313" key="14">
    <source>
        <dbReference type="EMBL" id="WAA11300.1"/>
    </source>
</evidence>
<dbReference type="EC" id="4.99.1.9" evidence="3 12"/>
<feature type="binding site" evidence="12">
    <location>
        <position position="54"/>
    </location>
    <ligand>
        <name>Fe-coproporphyrin III</name>
        <dbReference type="ChEBI" id="CHEBI:68438"/>
    </ligand>
</feature>
<dbReference type="NCBIfam" id="NF009095">
    <property type="entry name" value="PRK12435.1"/>
    <property type="match status" value="1"/>
</dbReference>
<proteinExistence type="inferred from homology"/>
<organism evidence="14 15">
    <name type="scientific">Fervidibacillus albus</name>
    <dbReference type="NCBI Taxonomy" id="2980026"/>
    <lineage>
        <taxon>Bacteria</taxon>
        <taxon>Bacillati</taxon>
        <taxon>Bacillota</taxon>
        <taxon>Bacilli</taxon>
        <taxon>Bacillales</taxon>
        <taxon>Bacillaceae</taxon>
        <taxon>Fervidibacillus</taxon>
    </lineage>
</organism>
<evidence type="ECO:0000256" key="8">
    <source>
        <dbReference type="ARBA" id="ARBA00023133"/>
    </source>
</evidence>
<keyword evidence="9 12" id="KW-0456">Lyase</keyword>
<evidence type="ECO:0000256" key="1">
    <source>
        <dbReference type="ARBA" id="ARBA00004744"/>
    </source>
</evidence>
<dbReference type="AlphaFoldDB" id="A0A9E8LXT9"/>
<accession>A0A9E8LXT9</accession>
<evidence type="ECO:0000256" key="12">
    <source>
        <dbReference type="HAMAP-Rule" id="MF_00323"/>
    </source>
</evidence>
<evidence type="ECO:0000256" key="13">
    <source>
        <dbReference type="RuleBase" id="RU004185"/>
    </source>
</evidence>
<evidence type="ECO:0000256" key="11">
    <source>
        <dbReference type="ARBA" id="ARBA00024536"/>
    </source>
</evidence>
<feature type="binding site" description="axial binding residue" evidence="12">
    <location>
        <position position="13"/>
    </location>
    <ligand>
        <name>Fe-coproporphyrin III</name>
        <dbReference type="ChEBI" id="CHEBI:68438"/>
    </ligand>
    <ligandPart>
        <name>Fe</name>
        <dbReference type="ChEBI" id="CHEBI:18248"/>
    </ligandPart>
</feature>
<dbReference type="PANTHER" id="PTHR11108">
    <property type="entry name" value="FERROCHELATASE"/>
    <property type="match status" value="1"/>
</dbReference>
<dbReference type="Gene3D" id="3.40.50.1400">
    <property type="match status" value="2"/>
</dbReference>
<evidence type="ECO:0000256" key="2">
    <source>
        <dbReference type="ARBA" id="ARBA00007718"/>
    </source>
</evidence>
<evidence type="ECO:0000256" key="5">
    <source>
        <dbReference type="ARBA" id="ARBA00022490"/>
    </source>
</evidence>